<keyword evidence="1" id="KW-0779">Telomere</keyword>
<feature type="domain" description="Reverse transcriptase" evidence="2">
    <location>
        <begin position="1"/>
        <end position="143"/>
    </location>
</feature>
<keyword evidence="1" id="KW-0158">Chromosome</keyword>
<dbReference type="AlphaFoldDB" id="A0AAD9MYP9"/>
<comment type="subcellular location">
    <subcellularLocation>
        <location evidence="1">Nucleus</location>
    </subcellularLocation>
    <subcellularLocation>
        <location evidence="1">Chromosome</location>
        <location evidence="1">Telomere</location>
    </subcellularLocation>
</comment>
<dbReference type="GO" id="GO:0003720">
    <property type="term" value="F:telomerase activity"/>
    <property type="evidence" value="ECO:0007669"/>
    <property type="project" value="InterPro"/>
</dbReference>
<evidence type="ECO:0000313" key="3">
    <source>
        <dbReference type="EMBL" id="KAK2147879.1"/>
    </source>
</evidence>
<keyword evidence="4" id="KW-1185">Reference proteome</keyword>
<evidence type="ECO:0000259" key="2">
    <source>
        <dbReference type="PROSITE" id="PS50878"/>
    </source>
</evidence>
<keyword evidence="1" id="KW-0479">Metal-binding</keyword>
<dbReference type="GO" id="GO:0042162">
    <property type="term" value="F:telomeric DNA binding"/>
    <property type="evidence" value="ECO:0007669"/>
    <property type="project" value="TreeGrafter"/>
</dbReference>
<evidence type="ECO:0000313" key="4">
    <source>
        <dbReference type="Proteomes" id="UP001208570"/>
    </source>
</evidence>
<dbReference type="SUPFAM" id="SSF56672">
    <property type="entry name" value="DNA/RNA polymerases"/>
    <property type="match status" value="1"/>
</dbReference>
<dbReference type="PANTHER" id="PTHR12066:SF0">
    <property type="entry name" value="TELOMERASE REVERSE TRANSCRIPTASE"/>
    <property type="match status" value="1"/>
</dbReference>
<dbReference type="Gene3D" id="3.30.70.2630">
    <property type="match status" value="1"/>
</dbReference>
<dbReference type="PRINTS" id="PR01365">
    <property type="entry name" value="TELOMERASERT"/>
</dbReference>
<evidence type="ECO:0000256" key="1">
    <source>
        <dbReference type="RuleBase" id="RU365061"/>
    </source>
</evidence>
<dbReference type="GO" id="GO:0000333">
    <property type="term" value="C:telomerase catalytic core complex"/>
    <property type="evidence" value="ECO:0007669"/>
    <property type="project" value="TreeGrafter"/>
</dbReference>
<comment type="catalytic activity">
    <reaction evidence="1">
        <text>DNA(n) + a 2'-deoxyribonucleoside 5'-triphosphate = DNA(n+1) + diphosphate</text>
        <dbReference type="Rhea" id="RHEA:22508"/>
        <dbReference type="Rhea" id="RHEA-COMP:17339"/>
        <dbReference type="Rhea" id="RHEA-COMP:17340"/>
        <dbReference type="ChEBI" id="CHEBI:33019"/>
        <dbReference type="ChEBI" id="CHEBI:61560"/>
        <dbReference type="ChEBI" id="CHEBI:173112"/>
        <dbReference type="EC" id="2.7.7.49"/>
    </reaction>
</comment>
<dbReference type="GO" id="GO:0070034">
    <property type="term" value="F:telomerase RNA binding"/>
    <property type="evidence" value="ECO:0007669"/>
    <property type="project" value="TreeGrafter"/>
</dbReference>
<dbReference type="Pfam" id="PF00078">
    <property type="entry name" value="RVT_1"/>
    <property type="match status" value="1"/>
</dbReference>
<dbReference type="InterPro" id="IPR003545">
    <property type="entry name" value="Telomerase_RT"/>
</dbReference>
<organism evidence="3 4">
    <name type="scientific">Paralvinella palmiformis</name>
    <dbReference type="NCBI Taxonomy" id="53620"/>
    <lineage>
        <taxon>Eukaryota</taxon>
        <taxon>Metazoa</taxon>
        <taxon>Spiralia</taxon>
        <taxon>Lophotrochozoa</taxon>
        <taxon>Annelida</taxon>
        <taxon>Polychaeta</taxon>
        <taxon>Sedentaria</taxon>
        <taxon>Canalipalpata</taxon>
        <taxon>Terebellida</taxon>
        <taxon>Terebelliformia</taxon>
        <taxon>Alvinellidae</taxon>
        <taxon>Paralvinella</taxon>
    </lineage>
</organism>
<keyword evidence="1" id="KW-0808">Transferase</keyword>
<dbReference type="GO" id="GO:0007004">
    <property type="term" value="P:telomere maintenance via telomerase"/>
    <property type="evidence" value="ECO:0007669"/>
    <property type="project" value="TreeGrafter"/>
</dbReference>
<sequence length="143" mass="16688">MHFLILPGFTQSRRTSGVTETTRKPHFQWNCRNLLSFCCLFQIDNSYFLQTRGIIQGSMLSTILCNYYYGAMERDHLRVLGDELLMRQVDDFVFVTPYEENARRFLEAMTKGIQEYNCKINPKKSLTNVTTARDDIVCLPRNG</sequence>
<dbReference type="PROSITE" id="PS50878">
    <property type="entry name" value="RT_POL"/>
    <property type="match status" value="1"/>
</dbReference>
<comment type="similarity">
    <text evidence="1">Belongs to the reverse transcriptase family. Telomerase subfamily.</text>
</comment>
<name>A0AAD9MYP9_9ANNE</name>
<proteinExistence type="inferred from homology"/>
<dbReference type="Proteomes" id="UP001208570">
    <property type="component" value="Unassembled WGS sequence"/>
</dbReference>
<gene>
    <name evidence="3" type="ORF">LSH36_531g00022</name>
</gene>
<dbReference type="GO" id="GO:0000781">
    <property type="term" value="C:chromosome, telomeric region"/>
    <property type="evidence" value="ECO:0007669"/>
    <property type="project" value="UniProtKB-SubCell"/>
</dbReference>
<dbReference type="EC" id="2.7.7.49" evidence="1"/>
<protein>
    <recommendedName>
        <fullName evidence="1">Telomerase reverse transcriptase</fullName>
        <ecNumber evidence="1">2.7.7.49</ecNumber>
    </recommendedName>
    <alternativeName>
        <fullName evidence="1">Telomerase catalytic subunit</fullName>
    </alternativeName>
</protein>
<dbReference type="GO" id="GO:0046872">
    <property type="term" value="F:metal ion binding"/>
    <property type="evidence" value="ECO:0007669"/>
    <property type="project" value="UniProtKB-KW"/>
</dbReference>
<dbReference type="PANTHER" id="PTHR12066">
    <property type="entry name" value="TELOMERASE REVERSE TRANSCRIPTASE"/>
    <property type="match status" value="1"/>
</dbReference>
<keyword evidence="1" id="KW-0548">Nucleotidyltransferase</keyword>
<dbReference type="EMBL" id="JAODUP010000531">
    <property type="protein sequence ID" value="KAK2147879.1"/>
    <property type="molecule type" value="Genomic_DNA"/>
</dbReference>
<dbReference type="CDD" id="cd01648">
    <property type="entry name" value="TERT"/>
    <property type="match status" value="1"/>
</dbReference>
<keyword evidence="1" id="KW-0460">Magnesium</keyword>
<comment type="function">
    <text evidence="1">Telomerase is a ribonucleoprotein enzyme essential for the replication of chromosome termini in most eukaryotes. It elongates telomeres. It is a reverse transcriptase that adds simple sequence repeats to chromosome ends by copying a template sequence within the RNA component of the enzyme.</text>
</comment>
<keyword evidence="1" id="KW-0539">Nucleus</keyword>
<accession>A0AAD9MYP9</accession>
<reference evidence="3" key="1">
    <citation type="journal article" date="2023" name="Mol. Biol. Evol.">
        <title>Third-Generation Sequencing Reveals the Adaptive Role of the Epigenome in Three Deep-Sea Polychaetes.</title>
        <authorList>
            <person name="Perez M."/>
            <person name="Aroh O."/>
            <person name="Sun Y."/>
            <person name="Lan Y."/>
            <person name="Juniper S.K."/>
            <person name="Young C.R."/>
            <person name="Angers B."/>
            <person name="Qian P.Y."/>
        </authorList>
    </citation>
    <scope>NUCLEOTIDE SEQUENCE</scope>
    <source>
        <strain evidence="3">P08H-3</strain>
    </source>
</reference>
<dbReference type="InterPro" id="IPR043502">
    <property type="entry name" value="DNA/RNA_pol_sf"/>
</dbReference>
<dbReference type="InterPro" id="IPR000477">
    <property type="entry name" value="RT_dom"/>
</dbReference>
<keyword evidence="1" id="KW-0695">RNA-directed DNA polymerase</keyword>
<comment type="caution">
    <text evidence="3">The sequence shown here is derived from an EMBL/GenBank/DDBJ whole genome shotgun (WGS) entry which is preliminary data.</text>
</comment>